<dbReference type="InterPro" id="IPR013517">
    <property type="entry name" value="FG-GAP"/>
</dbReference>
<dbReference type="Gene3D" id="2.130.10.130">
    <property type="entry name" value="Integrin alpha, N-terminal"/>
    <property type="match status" value="1"/>
</dbReference>
<keyword evidence="1 2" id="KW-0732">Signal</keyword>
<evidence type="ECO:0000256" key="2">
    <source>
        <dbReference type="SAM" id="SignalP"/>
    </source>
</evidence>
<dbReference type="InterPro" id="IPR028994">
    <property type="entry name" value="Integrin_alpha_N"/>
</dbReference>
<dbReference type="SUPFAM" id="SSF69318">
    <property type="entry name" value="Integrin alpha N-terminal domain"/>
    <property type="match status" value="3"/>
</dbReference>
<feature type="signal peptide" evidence="2">
    <location>
        <begin position="1"/>
        <end position="26"/>
    </location>
</feature>
<evidence type="ECO:0000256" key="1">
    <source>
        <dbReference type="ARBA" id="ARBA00022729"/>
    </source>
</evidence>
<dbReference type="PANTHER" id="PTHR44103:SF1">
    <property type="entry name" value="PROPROTEIN CONVERTASE P"/>
    <property type="match status" value="1"/>
</dbReference>
<protein>
    <submittedName>
        <fullName evidence="3">VCBS repeat-containing protein</fullName>
    </submittedName>
</protein>
<dbReference type="Proteomes" id="UP001164459">
    <property type="component" value="Chromosome"/>
</dbReference>
<dbReference type="RefSeq" id="WP_269038571.1">
    <property type="nucleotide sequence ID" value="NZ_CP114040.1"/>
</dbReference>
<sequence>MAPPRSSASRILGLAALALFVGVACSGDDHPCGGLAGVCEAEGLWQPLLLSIDDAVLVDFDGDGEDEAVVLSQETRQLVLARGTDFLSWRTGLRLAEGPTALAALPGEVAVTLTEPPQLAIFGVDGDGRLERRRDIPLPEPATRLDSADLDGDGARELLAPLPAAGAIVVVDPRTGALRQYPAGMQPIDLEVGDVDGDSHADVVAIDFGSGSLQGPFSEALGPSTLQVLRGAGDGTLRAAVAHPSSVGAVLLALVDYDADGDLDAVARNYARATVLFHRNDGSGRFSSPIAVPTYLDDPRRGMIVGPATANGLVSVALPHEDGLDTWVGKGAAWLGRVERGAPLTTWAGPGPGDQLLTASPSRLTRLAWRPGLAPLTVWRSVELPFQPEPEIATGDLDGDHLLDLAAANGNSVYLLHGRADQGFGFGDTFALDGTADAVVIADVTGDGRDDIVVDDGPDVRALIAGEDGQFVVGPRVAPGVPARTLVPLRTGADQRVAIAVLPTPAPYGETEVSGARVIRFGADGLLTDSAILDGLLVDAVAPIDLDADGVDEPLVLGRRDGALVLLRMTPDAAGYAVSAEHVVIAQEHLPRGGPLTAADLDGDGDPELFVGFEGKTLSLHGLVEGALSVATEEREPPTHLYDLNGDAALDAVTLDYDTLAYRLGRGDGTFADEAVEHSFPQSRAFALASRPDAQFDLAAAAGESVATHVLREVMRPVRLADTFIFHMGALDLRAADLDSDGLDDVVVRTSGGVFWAWGGEADPLARTDGLLLGGSALGLAVADLDGDGSPEVLTADIASYIHAFRVHPRLAEQPVVHDRLKSESIQSLAVADVDADGHLDLLALHMLTDMKLDVAHGTGEPFAFGPWQPVVSVLIRDQADFELGDVDGDGDLDVVIDPWEHPPVLVRNQGSREWAEPVGIRGSRAAFGRTGAGERVDLVTQEDTTIYRHEDGDPERRVALVTDEAGFLWRATDADADGRYDLVVLEPEATSVWLLAGDRPARVQFADAQVSPVAFPDIDGDRRPDLVGLVGGGTYVRRTGQ</sequence>
<dbReference type="PROSITE" id="PS51257">
    <property type="entry name" value="PROKAR_LIPOPROTEIN"/>
    <property type="match status" value="1"/>
</dbReference>
<gene>
    <name evidence="3" type="ORF">O0S08_08705</name>
</gene>
<feature type="chain" id="PRO_5047391143" evidence="2">
    <location>
        <begin position="27"/>
        <end position="1042"/>
    </location>
</feature>
<dbReference type="PANTHER" id="PTHR44103">
    <property type="entry name" value="PROPROTEIN CONVERTASE P"/>
    <property type="match status" value="1"/>
</dbReference>
<dbReference type="EMBL" id="CP114040">
    <property type="protein sequence ID" value="WAS96230.1"/>
    <property type="molecule type" value="Genomic_DNA"/>
</dbReference>
<proteinExistence type="predicted"/>
<evidence type="ECO:0000313" key="4">
    <source>
        <dbReference type="Proteomes" id="UP001164459"/>
    </source>
</evidence>
<name>A0ABY7HAU0_9BACT</name>
<dbReference type="Pfam" id="PF13517">
    <property type="entry name" value="FG-GAP_3"/>
    <property type="match status" value="3"/>
</dbReference>
<organism evidence="3 4">
    <name type="scientific">Nannocystis punicea</name>
    <dbReference type="NCBI Taxonomy" id="2995304"/>
    <lineage>
        <taxon>Bacteria</taxon>
        <taxon>Pseudomonadati</taxon>
        <taxon>Myxococcota</taxon>
        <taxon>Polyangia</taxon>
        <taxon>Nannocystales</taxon>
        <taxon>Nannocystaceae</taxon>
        <taxon>Nannocystis</taxon>
    </lineage>
</organism>
<evidence type="ECO:0000313" key="3">
    <source>
        <dbReference type="EMBL" id="WAS96230.1"/>
    </source>
</evidence>
<reference evidence="3" key="1">
    <citation type="submission" date="2022-11" db="EMBL/GenBank/DDBJ databases">
        <title>Minimal conservation of predation-associated metabolite biosynthetic gene clusters underscores biosynthetic potential of Myxococcota including descriptions for ten novel species: Archangium lansinium sp. nov., Myxococcus landrumus sp. nov., Nannocystis bai.</title>
        <authorList>
            <person name="Ahearne A."/>
            <person name="Stevens C."/>
            <person name="Dowd S."/>
        </authorList>
    </citation>
    <scope>NUCLEOTIDE SEQUENCE</scope>
    <source>
        <strain evidence="3">Fl3</strain>
    </source>
</reference>
<keyword evidence="4" id="KW-1185">Reference proteome</keyword>
<accession>A0ABY7HAU0</accession>